<keyword evidence="2" id="KW-1185">Reference proteome</keyword>
<dbReference type="Proteomes" id="UP000439903">
    <property type="component" value="Unassembled WGS sequence"/>
</dbReference>
<accession>A0A8H4A018</accession>
<evidence type="ECO:0000313" key="2">
    <source>
        <dbReference type="Proteomes" id="UP000439903"/>
    </source>
</evidence>
<comment type="caution">
    <text evidence="1">The sequence shown here is derived from an EMBL/GenBank/DDBJ whole genome shotgun (WGS) entry which is preliminary data.</text>
</comment>
<name>A0A8H4A018_GIGMA</name>
<dbReference type="AlphaFoldDB" id="A0A8H4A018"/>
<proteinExistence type="predicted"/>
<protein>
    <submittedName>
        <fullName evidence="1">Uncharacterized protein</fullName>
    </submittedName>
</protein>
<reference evidence="1 2" key="1">
    <citation type="journal article" date="2019" name="Environ. Microbiol.">
        <title>At the nexus of three kingdoms: the genome of the mycorrhizal fungus Gigaspora margarita provides insights into plant, endobacterial and fungal interactions.</title>
        <authorList>
            <person name="Venice F."/>
            <person name="Ghignone S."/>
            <person name="Salvioli di Fossalunga A."/>
            <person name="Amselem J."/>
            <person name="Novero M."/>
            <person name="Xianan X."/>
            <person name="Sedzielewska Toro K."/>
            <person name="Morin E."/>
            <person name="Lipzen A."/>
            <person name="Grigoriev I.V."/>
            <person name="Henrissat B."/>
            <person name="Martin F.M."/>
            <person name="Bonfante P."/>
        </authorList>
    </citation>
    <scope>NUCLEOTIDE SEQUENCE [LARGE SCALE GENOMIC DNA]</scope>
    <source>
        <strain evidence="1 2">BEG34</strain>
    </source>
</reference>
<evidence type="ECO:0000313" key="1">
    <source>
        <dbReference type="EMBL" id="KAF0361820.1"/>
    </source>
</evidence>
<dbReference type="EMBL" id="WTPW01002872">
    <property type="protein sequence ID" value="KAF0361820.1"/>
    <property type="molecule type" value="Genomic_DNA"/>
</dbReference>
<sequence>MYFDLLVLDAYYDLDKIIEEPFDDAEFGSNEKQKNGLEVLLKEVAAKSRKENLNWACEKWMKKVNKFRKTVYEVKKTVEVIETLDVSDYYQNKTQEFTNVSNAKGTNEIGPHYQDGVGAEEDVKKDNGNNKNEVFIYETRISKMDDRPLRIIGKAAITGYMSGMNDPNKGHEVKIKIY</sequence>
<organism evidence="1 2">
    <name type="scientific">Gigaspora margarita</name>
    <dbReference type="NCBI Taxonomy" id="4874"/>
    <lineage>
        <taxon>Eukaryota</taxon>
        <taxon>Fungi</taxon>
        <taxon>Fungi incertae sedis</taxon>
        <taxon>Mucoromycota</taxon>
        <taxon>Glomeromycotina</taxon>
        <taxon>Glomeromycetes</taxon>
        <taxon>Diversisporales</taxon>
        <taxon>Gigasporaceae</taxon>
        <taxon>Gigaspora</taxon>
    </lineage>
</organism>
<gene>
    <name evidence="1" type="ORF">F8M41_014113</name>
</gene>